<evidence type="ECO:0000313" key="3">
    <source>
        <dbReference type="WBParaSite" id="PSAMB.scaffold8712size5888.g31695.t1"/>
    </source>
</evidence>
<evidence type="ECO:0000313" key="2">
    <source>
        <dbReference type="Proteomes" id="UP000887566"/>
    </source>
</evidence>
<reference evidence="3" key="1">
    <citation type="submission" date="2022-11" db="UniProtKB">
        <authorList>
            <consortium name="WormBaseParasite"/>
        </authorList>
    </citation>
    <scope>IDENTIFICATION</scope>
</reference>
<protein>
    <submittedName>
        <fullName evidence="3">Uncharacterized protein</fullName>
    </submittedName>
</protein>
<accession>A0A914XN88</accession>
<dbReference type="WBParaSite" id="PSAMB.scaffold8712size5888.g31695.t1">
    <property type="protein sequence ID" value="PSAMB.scaffold8712size5888.g31695.t1"/>
    <property type="gene ID" value="PSAMB.scaffold8712size5888.g31695"/>
</dbReference>
<name>A0A914XN88_9BILA</name>
<dbReference type="AlphaFoldDB" id="A0A914XN88"/>
<proteinExistence type="predicted"/>
<feature type="region of interest" description="Disordered" evidence="1">
    <location>
        <begin position="1"/>
        <end position="32"/>
    </location>
</feature>
<organism evidence="2 3">
    <name type="scientific">Plectus sambesii</name>
    <dbReference type="NCBI Taxonomy" id="2011161"/>
    <lineage>
        <taxon>Eukaryota</taxon>
        <taxon>Metazoa</taxon>
        <taxon>Ecdysozoa</taxon>
        <taxon>Nematoda</taxon>
        <taxon>Chromadorea</taxon>
        <taxon>Plectida</taxon>
        <taxon>Plectina</taxon>
        <taxon>Plectoidea</taxon>
        <taxon>Plectidae</taxon>
        <taxon>Plectus</taxon>
    </lineage>
</organism>
<evidence type="ECO:0000256" key="1">
    <source>
        <dbReference type="SAM" id="MobiDB-lite"/>
    </source>
</evidence>
<keyword evidence="2" id="KW-1185">Reference proteome</keyword>
<feature type="compositionally biased region" description="Basic and acidic residues" evidence="1">
    <location>
        <begin position="19"/>
        <end position="32"/>
    </location>
</feature>
<dbReference type="Proteomes" id="UP000887566">
    <property type="component" value="Unplaced"/>
</dbReference>
<sequence>MNHRQTSGALAWESSPPDDLGHGDEAQFPKQL</sequence>